<dbReference type="SMART" id="SM00490">
    <property type="entry name" value="HELICc"/>
    <property type="match status" value="1"/>
</dbReference>
<keyword evidence="7" id="KW-1185">Reference proteome</keyword>
<accession>A0A223KMW4</accession>
<keyword evidence="1" id="KW-0378">Hydrolase</keyword>
<feature type="domain" description="Helicase C-terminal" evidence="5">
    <location>
        <begin position="899"/>
        <end position="1056"/>
    </location>
</feature>
<dbReference type="AlphaFoldDB" id="A0A223KMW4"/>
<evidence type="ECO:0000259" key="4">
    <source>
        <dbReference type="PROSITE" id="PS51192"/>
    </source>
</evidence>
<dbReference type="InterPro" id="IPR000330">
    <property type="entry name" value="SNF2_N"/>
</dbReference>
<organism evidence="6 7">
    <name type="scientific">Sutcliffiella cohnii</name>
    <dbReference type="NCBI Taxonomy" id="33932"/>
    <lineage>
        <taxon>Bacteria</taxon>
        <taxon>Bacillati</taxon>
        <taxon>Bacillota</taxon>
        <taxon>Bacilli</taxon>
        <taxon>Bacillales</taxon>
        <taxon>Bacillaceae</taxon>
        <taxon>Sutcliffiella</taxon>
    </lineage>
</organism>
<dbReference type="PANTHER" id="PTHR10799">
    <property type="entry name" value="SNF2/RAD54 HELICASE FAMILY"/>
    <property type="match status" value="1"/>
</dbReference>
<dbReference type="SMART" id="SM00487">
    <property type="entry name" value="DEXDc"/>
    <property type="match status" value="1"/>
</dbReference>
<dbReference type="EMBL" id="CP018866">
    <property type="protein sequence ID" value="AST90845.1"/>
    <property type="molecule type" value="Genomic_DNA"/>
</dbReference>
<keyword evidence="2" id="KW-0863">Zinc-finger</keyword>
<evidence type="ECO:0000256" key="2">
    <source>
        <dbReference type="PROSITE-ProRule" id="PRU00325"/>
    </source>
</evidence>
<evidence type="ECO:0008006" key="8">
    <source>
        <dbReference type="Google" id="ProtNLM"/>
    </source>
</evidence>
<dbReference type="Pfam" id="PF00176">
    <property type="entry name" value="SNF2-rel_dom"/>
    <property type="match status" value="1"/>
</dbReference>
<sequence>MNINLIDDLLDSFSPSTYDRGLGYYYNNNVYKLEFVGEINSWVASVAGSSNYHVTITTYGDFSCTCKAFEKYEECKHIAATLFEIEDLVEENHINQKEINASTNFNISENMISALSPLALFNENILNEENSTPLKIQFHLKLHPSRWSREYFSISIKVGEDRLYVVKDITEFLQSINDNEELSFTNFFTYDPSKHVFSNEDQPVMDLLCDIWKSEEFIRENNNHYVSTSNNKEIKIPPSFLQRLLILLQNCDFQFLNNGKKYTNTVLEEEKKPFYFPIKIVNDEVSLDIRPISIYDYLSEYKLIVIDNEFYPLNKETEQIVNQLFQLLNRHNNDFVPINKANLDKFFAHVVPSLKKIGEVVVEDSITNQLLQTPLEIKIFLDYEEDYLLFKCELHYGEHIFDPFEIKDNSIEVNGQKIVRDLEKERLLIEALNQSKLATDGEDIFISKDDHIYHFLFSTLPKYEQFATVYLTDRVKSIIYQPKIDFSFDVQFKENESLLDIEFELSGIEPNDVKHVMASIKEKKRYHRLSNGSFIQLNEGLSELEEIYEKLGDLGKISDNKLSVPSYRAMQVESLLTEKTVDQKTYNEAFQQLVQQLKNPESLTITVPHSLQAELRDYQLVGYKWLKTLSTFGFGGILADDMGLGKTLQSITYLLAERLENPDSQPALVVTPSSLVYNWKYELERFAPSLKIAVVSGTKAERKETFTSDKDIDVYITSYPLIRQDSNEWNAREFSILLLDEAQAIKNDTTKIAKTIKSLQAAKKFALSGTPIENSLNELWSIFDCILPGFFPTKKKFQSLDHEKIAMLTKPFILRRLKTDVLHELPEKIESVQLSELTKEQKQLYLAYLEKIRGETKDALSNEGFQKSRMKILAGLTRLRQICCHPSLFLENYEGDSSKLSQLMEMVQNSIENGQRILLFSQFSSMLQIIKTELDRNEIDSFYLDGSTPSKDRVEMANAFNNGERNVFLISLKAGGTGLNLTGADTVILYDLWWNPAVEEQAAARAHRMGQKKVVQVFRLITEGTIEEKIYKLQQKKKELVDAIIQPGEANFSSLSEKEILELLS</sequence>
<dbReference type="Proteomes" id="UP000215224">
    <property type="component" value="Chromosome"/>
</dbReference>
<dbReference type="GO" id="GO:0005524">
    <property type="term" value="F:ATP binding"/>
    <property type="evidence" value="ECO:0007669"/>
    <property type="project" value="InterPro"/>
</dbReference>
<keyword evidence="2" id="KW-0479">Metal-binding</keyword>
<keyword evidence="2" id="KW-0862">Zinc</keyword>
<feature type="domain" description="SWIM-type" evidence="3">
    <location>
        <begin position="52"/>
        <end position="86"/>
    </location>
</feature>
<protein>
    <recommendedName>
        <fullName evidence="8">Helicase</fullName>
    </recommendedName>
</protein>
<evidence type="ECO:0000313" key="7">
    <source>
        <dbReference type="Proteomes" id="UP000215224"/>
    </source>
</evidence>
<dbReference type="InterPro" id="IPR027417">
    <property type="entry name" value="P-loop_NTPase"/>
</dbReference>
<dbReference type="SUPFAM" id="SSF52540">
    <property type="entry name" value="P-loop containing nucleoside triphosphate hydrolases"/>
    <property type="match status" value="2"/>
</dbReference>
<dbReference type="GO" id="GO:0008270">
    <property type="term" value="F:zinc ion binding"/>
    <property type="evidence" value="ECO:0007669"/>
    <property type="project" value="UniProtKB-KW"/>
</dbReference>
<dbReference type="InterPro" id="IPR001650">
    <property type="entry name" value="Helicase_C-like"/>
</dbReference>
<dbReference type="PROSITE" id="PS51194">
    <property type="entry name" value="HELICASE_CTER"/>
    <property type="match status" value="1"/>
</dbReference>
<dbReference type="Gene3D" id="3.40.50.10810">
    <property type="entry name" value="Tandem AAA-ATPase domain"/>
    <property type="match status" value="1"/>
</dbReference>
<feature type="domain" description="Helicase ATP-binding" evidence="4">
    <location>
        <begin position="627"/>
        <end position="789"/>
    </location>
</feature>
<proteinExistence type="predicted"/>
<dbReference type="InterPro" id="IPR038718">
    <property type="entry name" value="SNF2-like_sf"/>
</dbReference>
<name>A0A223KMW4_9BACI</name>
<dbReference type="CDD" id="cd18793">
    <property type="entry name" value="SF2_C_SNF"/>
    <property type="match status" value="1"/>
</dbReference>
<dbReference type="InterPro" id="IPR049730">
    <property type="entry name" value="SNF2/RAD54-like_C"/>
</dbReference>
<dbReference type="Pfam" id="PF00271">
    <property type="entry name" value="Helicase_C"/>
    <property type="match status" value="1"/>
</dbReference>
<evidence type="ECO:0000313" key="6">
    <source>
        <dbReference type="EMBL" id="AST90845.1"/>
    </source>
</evidence>
<evidence type="ECO:0000256" key="1">
    <source>
        <dbReference type="ARBA" id="ARBA00022801"/>
    </source>
</evidence>
<evidence type="ECO:0000259" key="3">
    <source>
        <dbReference type="PROSITE" id="PS50966"/>
    </source>
</evidence>
<evidence type="ECO:0000259" key="5">
    <source>
        <dbReference type="PROSITE" id="PS51194"/>
    </source>
</evidence>
<dbReference type="PROSITE" id="PS51192">
    <property type="entry name" value="HELICASE_ATP_BIND_1"/>
    <property type="match status" value="1"/>
</dbReference>
<dbReference type="PROSITE" id="PS50966">
    <property type="entry name" value="ZF_SWIM"/>
    <property type="match status" value="1"/>
</dbReference>
<dbReference type="FunFam" id="3.40.50.300:FF:000533">
    <property type="entry name" value="Helicase, Snf2 family"/>
    <property type="match status" value="1"/>
</dbReference>
<dbReference type="RefSeq" id="WP_066410810.1">
    <property type="nucleotide sequence ID" value="NZ_CP018866.1"/>
</dbReference>
<dbReference type="InterPro" id="IPR013663">
    <property type="entry name" value="Helicase_SWF/SNF/SWI_bac"/>
</dbReference>
<dbReference type="KEGG" id="bcoh:BC6307_05870"/>
<dbReference type="InterPro" id="IPR014001">
    <property type="entry name" value="Helicase_ATP-bd"/>
</dbReference>
<dbReference type="STRING" id="1314751.GCA_001591425_00111"/>
<reference evidence="6 7" key="1">
    <citation type="submission" date="2016-12" db="EMBL/GenBank/DDBJ databases">
        <title>The whole genome sequencing and assembly of Bacillus cohnii DSM 6307T strain.</title>
        <authorList>
            <person name="Lee Y.-J."/>
            <person name="Yi H."/>
            <person name="Bahn Y.-S."/>
            <person name="Kim J.F."/>
            <person name="Lee D.-W."/>
        </authorList>
    </citation>
    <scope>NUCLEOTIDE SEQUENCE [LARGE SCALE GENOMIC DNA]</scope>
    <source>
        <strain evidence="6 7">DSM 6307</strain>
    </source>
</reference>
<dbReference type="Gene3D" id="3.40.50.300">
    <property type="entry name" value="P-loop containing nucleotide triphosphate hydrolases"/>
    <property type="match status" value="1"/>
</dbReference>
<gene>
    <name evidence="6" type="ORF">BC6307_05870</name>
</gene>
<dbReference type="InterPro" id="IPR007527">
    <property type="entry name" value="Znf_SWIM"/>
</dbReference>
<dbReference type="Pfam" id="PF08455">
    <property type="entry name" value="SNF2_assoc"/>
    <property type="match status" value="1"/>
</dbReference>
<dbReference type="GO" id="GO:0016787">
    <property type="term" value="F:hydrolase activity"/>
    <property type="evidence" value="ECO:0007669"/>
    <property type="project" value="UniProtKB-KW"/>
</dbReference>